<evidence type="ECO:0000313" key="3">
    <source>
        <dbReference type="Proteomes" id="UP000183994"/>
    </source>
</evidence>
<evidence type="ECO:0000313" key="2">
    <source>
        <dbReference type="EMBL" id="SHL24889.1"/>
    </source>
</evidence>
<sequence length="266" mass="30212">MRVFFRKNGLAAFWAPVLAVLVLFVAGPASADERGDADAEIEFMASAYGVRVHYGYSYDGFFPKAWRDKPGYVHGRQASLKQVLNALPVIQEFLAAYPSEIISGSLTDVFLLGRLEMMGHPIGGTYGPSWLYVMVSPHLSEKTVLSTLHHEFSSILMRKHPFPVKEWEQANEPGWKYAGGSRNMIEEIVSQGEDHQPLSADLFGRGFLTSYGQSCVEDDFNVYASWLFTRRQELNSLAEQYSRIRKKRDLCIRFYQSLSPEFDFDI</sequence>
<dbReference type="EMBL" id="FQZU01000055">
    <property type="protein sequence ID" value="SHL24889.1"/>
    <property type="molecule type" value="Genomic_DNA"/>
</dbReference>
<name>A0A1M6Z3L4_9BACT</name>
<protein>
    <submittedName>
        <fullName evidence="2">Putative zinc-binding metallo-peptidase</fullName>
    </submittedName>
</protein>
<dbReference type="Proteomes" id="UP000183994">
    <property type="component" value="Unassembled WGS sequence"/>
</dbReference>
<gene>
    <name evidence="2" type="ORF">SAMN02745216_04885</name>
</gene>
<reference evidence="3" key="1">
    <citation type="submission" date="2016-11" db="EMBL/GenBank/DDBJ databases">
        <authorList>
            <person name="Varghese N."/>
            <person name="Submissions S."/>
        </authorList>
    </citation>
    <scope>NUCLEOTIDE SEQUENCE [LARGE SCALE GENOMIC DNA]</scope>
    <source>
        <strain evidence="3">DSM 16219</strain>
    </source>
</reference>
<keyword evidence="1" id="KW-0732">Signal</keyword>
<accession>A0A1M6Z3L4</accession>
<dbReference type="Gene3D" id="3.40.390.70">
    <property type="match status" value="1"/>
</dbReference>
<dbReference type="InterPro" id="IPR030890">
    <property type="entry name" value="LP_HExxH_w_TonB"/>
</dbReference>
<feature type="chain" id="PRO_5013155809" evidence="1">
    <location>
        <begin position="32"/>
        <end position="266"/>
    </location>
</feature>
<dbReference type="Pfam" id="PF15890">
    <property type="entry name" value="Peptidase_Mx1"/>
    <property type="match status" value="1"/>
</dbReference>
<dbReference type="RefSeq" id="WP_073478866.1">
    <property type="nucleotide sequence ID" value="NZ_FQZU01000055.1"/>
</dbReference>
<keyword evidence="3" id="KW-1185">Reference proteome</keyword>
<evidence type="ECO:0000256" key="1">
    <source>
        <dbReference type="SAM" id="SignalP"/>
    </source>
</evidence>
<organism evidence="2 3">
    <name type="scientific">Desulfatibacillum alkenivorans DSM 16219</name>
    <dbReference type="NCBI Taxonomy" id="1121393"/>
    <lineage>
        <taxon>Bacteria</taxon>
        <taxon>Pseudomonadati</taxon>
        <taxon>Thermodesulfobacteriota</taxon>
        <taxon>Desulfobacteria</taxon>
        <taxon>Desulfobacterales</taxon>
        <taxon>Desulfatibacillaceae</taxon>
        <taxon>Desulfatibacillum</taxon>
    </lineage>
</organism>
<proteinExistence type="predicted"/>
<feature type="signal peptide" evidence="1">
    <location>
        <begin position="1"/>
        <end position="31"/>
    </location>
</feature>
<dbReference type="AlphaFoldDB" id="A0A1M6Z3L4"/>